<name>A0ABQ3UY31_9CHLR</name>
<dbReference type="EMBL" id="BNJG01000002">
    <property type="protein sequence ID" value="GHO57794.1"/>
    <property type="molecule type" value="Genomic_DNA"/>
</dbReference>
<dbReference type="Pfam" id="PF21368">
    <property type="entry name" value="AI2M-like_HNH"/>
    <property type="match status" value="1"/>
</dbReference>
<sequence length="116" mass="13488">MAVGHSILVIFYHMVKTGEPYHEKLHAILNDHPQPFWPNRSELEKRLLADACELCGSTDRVEVHHIRALKDLEQKGRREKPLWAKVMSARKRKTLVVCWSCHRNIHAGRSVTMLQT</sequence>
<protein>
    <recommendedName>
        <fullName evidence="1">AI2M/AI1M-like HNH endonuclease domain-containing protein</fullName>
    </recommendedName>
</protein>
<keyword evidence="3" id="KW-1185">Reference proteome</keyword>
<reference evidence="2 3" key="1">
    <citation type="journal article" date="2021" name="Int. J. Syst. Evol. Microbiol.">
        <title>Reticulibacter mediterranei gen. nov., sp. nov., within the new family Reticulibacteraceae fam. nov., and Ktedonospora formicarum gen. nov., sp. nov., Ktedonobacter robiniae sp. nov., Dictyobacter formicarum sp. nov. and Dictyobacter arantiisoli sp. nov., belonging to the class Ktedonobacteria.</title>
        <authorList>
            <person name="Yabe S."/>
            <person name="Zheng Y."/>
            <person name="Wang C.M."/>
            <person name="Sakai Y."/>
            <person name="Abe K."/>
            <person name="Yokota A."/>
            <person name="Donadio S."/>
            <person name="Cavaletti L."/>
            <person name="Monciardini P."/>
        </authorList>
    </citation>
    <scope>NUCLEOTIDE SEQUENCE [LARGE SCALE GENOMIC DNA]</scope>
    <source>
        <strain evidence="2 3">SOSP1-30</strain>
    </source>
</reference>
<feature type="domain" description="AI2M/AI1M-like HNH endonuclease" evidence="1">
    <location>
        <begin position="52"/>
        <end position="102"/>
    </location>
</feature>
<evidence type="ECO:0000313" key="3">
    <source>
        <dbReference type="Proteomes" id="UP000654345"/>
    </source>
</evidence>
<evidence type="ECO:0000259" key="1">
    <source>
        <dbReference type="Pfam" id="PF21368"/>
    </source>
</evidence>
<evidence type="ECO:0000313" key="2">
    <source>
        <dbReference type="EMBL" id="GHO57794.1"/>
    </source>
</evidence>
<dbReference type="Proteomes" id="UP000654345">
    <property type="component" value="Unassembled WGS sequence"/>
</dbReference>
<proteinExistence type="predicted"/>
<comment type="caution">
    <text evidence="2">The sequence shown here is derived from an EMBL/GenBank/DDBJ whole genome shotgun (WGS) entry which is preliminary data.</text>
</comment>
<gene>
    <name evidence="2" type="ORF">KSB_62690</name>
</gene>
<dbReference type="InterPro" id="IPR049030">
    <property type="entry name" value="AI2M-like_HNH"/>
</dbReference>
<accession>A0ABQ3UY31</accession>
<organism evidence="2 3">
    <name type="scientific">Ktedonobacter robiniae</name>
    <dbReference type="NCBI Taxonomy" id="2778365"/>
    <lineage>
        <taxon>Bacteria</taxon>
        <taxon>Bacillati</taxon>
        <taxon>Chloroflexota</taxon>
        <taxon>Ktedonobacteria</taxon>
        <taxon>Ktedonobacterales</taxon>
        <taxon>Ktedonobacteraceae</taxon>
        <taxon>Ktedonobacter</taxon>
    </lineage>
</organism>